<comment type="subcellular location">
    <subcellularLocation>
        <location evidence="2">Nucleus</location>
    </subcellularLocation>
</comment>
<proteinExistence type="inferred from homology"/>
<keyword evidence="10" id="KW-0805">Transcription regulation</keyword>
<keyword evidence="20" id="KW-1185">Reference proteome</keyword>
<dbReference type="InterPro" id="IPR001607">
    <property type="entry name" value="Znf_UBP"/>
</dbReference>
<evidence type="ECO:0000256" key="9">
    <source>
        <dbReference type="ARBA" id="ARBA00022833"/>
    </source>
</evidence>
<dbReference type="InterPro" id="IPR028889">
    <property type="entry name" value="USP"/>
</dbReference>
<evidence type="ECO:0000256" key="2">
    <source>
        <dbReference type="ARBA" id="ARBA00004123"/>
    </source>
</evidence>
<gene>
    <name evidence="19" type="ORF">P5673_020667</name>
</gene>
<comment type="similarity">
    <text evidence="13">Belongs to the peptidase C19 family. UBP8 subfamily.</text>
</comment>
<keyword evidence="4" id="KW-0479">Metal-binding</keyword>
<feature type="compositionally biased region" description="Polar residues" evidence="16">
    <location>
        <begin position="350"/>
        <end position="366"/>
    </location>
</feature>
<dbReference type="GO" id="GO:0005634">
    <property type="term" value="C:nucleus"/>
    <property type="evidence" value="ECO:0007669"/>
    <property type="project" value="UniProtKB-SubCell"/>
</dbReference>
<evidence type="ECO:0000256" key="12">
    <source>
        <dbReference type="ARBA" id="ARBA00023242"/>
    </source>
</evidence>
<feature type="domain" description="USP" evidence="17">
    <location>
        <begin position="172"/>
        <end position="534"/>
    </location>
</feature>
<evidence type="ECO:0000256" key="11">
    <source>
        <dbReference type="ARBA" id="ARBA00023163"/>
    </source>
</evidence>
<dbReference type="InterPro" id="IPR018200">
    <property type="entry name" value="USP_CS"/>
</dbReference>
<evidence type="ECO:0000313" key="20">
    <source>
        <dbReference type="Proteomes" id="UP001249851"/>
    </source>
</evidence>
<reference evidence="19" key="2">
    <citation type="journal article" date="2023" name="Science">
        <title>Genomic signatures of disease resistance in endangered staghorn corals.</title>
        <authorList>
            <person name="Vollmer S.V."/>
            <person name="Selwyn J.D."/>
            <person name="Despard B.A."/>
            <person name="Roesel C.L."/>
        </authorList>
    </citation>
    <scope>NUCLEOTIDE SEQUENCE</scope>
    <source>
        <strain evidence="19">K2</strain>
    </source>
</reference>
<feature type="region of interest" description="Disordered" evidence="16">
    <location>
        <begin position="338"/>
        <end position="374"/>
    </location>
</feature>
<comment type="caution">
    <text evidence="19">The sequence shown here is derived from an EMBL/GenBank/DDBJ whole genome shotgun (WGS) entry which is preliminary data.</text>
</comment>
<dbReference type="GO" id="GO:0006508">
    <property type="term" value="P:proteolysis"/>
    <property type="evidence" value="ECO:0007669"/>
    <property type="project" value="UniProtKB-KW"/>
</dbReference>
<dbReference type="PROSITE" id="PS00972">
    <property type="entry name" value="USP_1"/>
    <property type="match status" value="1"/>
</dbReference>
<dbReference type="InterPro" id="IPR050185">
    <property type="entry name" value="Ub_carboxyl-term_hydrolase"/>
</dbReference>
<evidence type="ECO:0000256" key="15">
    <source>
        <dbReference type="RuleBase" id="RU366025"/>
    </source>
</evidence>
<dbReference type="SUPFAM" id="SSF54001">
    <property type="entry name" value="Cysteine proteinases"/>
    <property type="match status" value="1"/>
</dbReference>
<evidence type="ECO:0000256" key="6">
    <source>
        <dbReference type="ARBA" id="ARBA00022786"/>
    </source>
</evidence>
<evidence type="ECO:0000256" key="16">
    <source>
        <dbReference type="SAM" id="MobiDB-lite"/>
    </source>
</evidence>
<dbReference type="PROSITE" id="PS50235">
    <property type="entry name" value="USP_3"/>
    <property type="match status" value="1"/>
</dbReference>
<dbReference type="PANTHER" id="PTHR21646">
    <property type="entry name" value="UBIQUITIN CARBOXYL-TERMINAL HYDROLASE"/>
    <property type="match status" value="1"/>
</dbReference>
<dbReference type="GO" id="GO:0004843">
    <property type="term" value="F:cysteine-type deubiquitinase activity"/>
    <property type="evidence" value="ECO:0007669"/>
    <property type="project" value="UniProtKB-UniRule"/>
</dbReference>
<evidence type="ECO:0000256" key="8">
    <source>
        <dbReference type="ARBA" id="ARBA00022807"/>
    </source>
</evidence>
<keyword evidence="12" id="KW-0539">Nucleus</keyword>
<keyword evidence="9" id="KW-0862">Zinc</keyword>
<name>A0AAD9QA93_ACRCE</name>
<dbReference type="GO" id="GO:0016579">
    <property type="term" value="P:protein deubiquitination"/>
    <property type="evidence" value="ECO:0007669"/>
    <property type="project" value="InterPro"/>
</dbReference>
<evidence type="ECO:0000256" key="13">
    <source>
        <dbReference type="ARBA" id="ARBA00038490"/>
    </source>
</evidence>
<dbReference type="Pfam" id="PF02148">
    <property type="entry name" value="zf-UBP"/>
    <property type="match status" value="1"/>
</dbReference>
<keyword evidence="8 15" id="KW-0788">Thiol protease</keyword>
<sequence length="539" mass="61473">MIDPRLRSTRRRRMCSCPHLRDFKKADGLKVFRKIHAHFVSCGSREARKRKASLCYCHDCGTYSSRLHSCLFCVYFGCYTGNRHIQYHAQSTGHSLALDLTHGAVYCFMCGDNVYDLELEKIGVEQGIKSWKTLGNGRVKFVPWEPNKAELQLLKENKKRIKLQNNSFIGLRGLINLGNTCFMNCIVQALTHTPLLRDYFLSDQHVCSGEKDQCIVCEVGSVFQEFYSGQKVPHTPFKLLHLVWTHARHLAGYEQQDAHEFFIAALDVLHQYCKEDAPNKDILVPNNPNRCNCIIDRIFTGGLQSDVTCQACNCVSTTIDPFWDISLDLGNIDHSNGNSRNSSGASAASTPETINLDDSSQSQPGEDSSHHDESFVPKSLVDCLRRFTRPERLGSEAKIKCSQCQTYQESTKQLTMKKLPIVVCFHFKRFEHSKKSKKISTYIPFPQQLDMAPFMASRLNGNSHHDRSQSGLPCDSKYSLFAVVNHSGTLEVGHYTCFIRQQQQWYKCDDAWITKATLDDVLQSEGYLLFYHKKVLEYE</sequence>
<evidence type="ECO:0000259" key="18">
    <source>
        <dbReference type="PROSITE" id="PS50271"/>
    </source>
</evidence>
<dbReference type="PROSITE" id="PS00973">
    <property type="entry name" value="USP_2"/>
    <property type="match status" value="1"/>
</dbReference>
<comment type="catalytic activity">
    <reaction evidence="1 15">
        <text>Thiol-dependent hydrolysis of ester, thioester, amide, peptide and isopeptide bonds formed by the C-terminal Gly of ubiquitin (a 76-residue protein attached to proteins as an intracellular targeting signal).</text>
        <dbReference type="EC" id="3.4.19.12"/>
    </reaction>
</comment>
<dbReference type="Proteomes" id="UP001249851">
    <property type="component" value="Unassembled WGS sequence"/>
</dbReference>
<keyword evidence="11" id="KW-0804">Transcription</keyword>
<dbReference type="EMBL" id="JARQWQ010000051">
    <property type="protein sequence ID" value="KAK2557185.1"/>
    <property type="molecule type" value="Genomic_DNA"/>
</dbReference>
<evidence type="ECO:0000256" key="5">
    <source>
        <dbReference type="ARBA" id="ARBA00022771"/>
    </source>
</evidence>
<feature type="compositionally biased region" description="Low complexity" evidence="16">
    <location>
        <begin position="338"/>
        <end position="349"/>
    </location>
</feature>
<dbReference type="Gene3D" id="3.90.70.10">
    <property type="entry name" value="Cysteine proteinases"/>
    <property type="match status" value="1"/>
</dbReference>
<keyword evidence="6 15" id="KW-0833">Ubl conjugation pathway</keyword>
<reference evidence="19" key="1">
    <citation type="journal article" date="2023" name="G3 (Bethesda)">
        <title>Whole genome assembly and annotation of the endangered Caribbean coral Acropora cervicornis.</title>
        <authorList>
            <person name="Selwyn J.D."/>
            <person name="Vollmer S.V."/>
        </authorList>
    </citation>
    <scope>NUCLEOTIDE SEQUENCE</scope>
    <source>
        <strain evidence="19">K2</strain>
    </source>
</reference>
<dbReference type="SUPFAM" id="SSF57850">
    <property type="entry name" value="RING/U-box"/>
    <property type="match status" value="1"/>
</dbReference>
<dbReference type="AlphaFoldDB" id="A0AAD9QA93"/>
<evidence type="ECO:0000256" key="10">
    <source>
        <dbReference type="ARBA" id="ARBA00023015"/>
    </source>
</evidence>
<evidence type="ECO:0000259" key="17">
    <source>
        <dbReference type="PROSITE" id="PS50235"/>
    </source>
</evidence>
<dbReference type="EC" id="3.4.19.12" evidence="15"/>
<dbReference type="CDD" id="cd02660">
    <property type="entry name" value="Peptidase_C19D"/>
    <property type="match status" value="1"/>
</dbReference>
<evidence type="ECO:0000313" key="19">
    <source>
        <dbReference type="EMBL" id="KAK2557185.1"/>
    </source>
</evidence>
<dbReference type="Gene3D" id="3.30.40.10">
    <property type="entry name" value="Zinc/RING finger domain, C3HC4 (zinc finger)"/>
    <property type="match status" value="1"/>
</dbReference>
<feature type="domain" description="UBP-type" evidence="18">
    <location>
        <begin position="15"/>
        <end position="135"/>
    </location>
</feature>
<dbReference type="PANTHER" id="PTHR21646:SF33">
    <property type="entry name" value="UBIQUITIN CARBOXYL-TERMINAL HYDROLASE 22"/>
    <property type="match status" value="1"/>
</dbReference>
<dbReference type="PROSITE" id="PS50271">
    <property type="entry name" value="ZF_UBP"/>
    <property type="match status" value="1"/>
</dbReference>
<evidence type="ECO:0000256" key="1">
    <source>
        <dbReference type="ARBA" id="ARBA00000707"/>
    </source>
</evidence>
<accession>A0AAD9QA93</accession>
<evidence type="ECO:0000256" key="7">
    <source>
        <dbReference type="ARBA" id="ARBA00022801"/>
    </source>
</evidence>
<dbReference type="InterPro" id="IPR013083">
    <property type="entry name" value="Znf_RING/FYVE/PHD"/>
</dbReference>
<keyword evidence="3 15" id="KW-0645">Protease</keyword>
<dbReference type="InterPro" id="IPR038765">
    <property type="entry name" value="Papain-like_cys_pep_sf"/>
</dbReference>
<keyword evidence="5 14" id="KW-0863">Zinc-finger</keyword>
<keyword evidence="7 15" id="KW-0378">Hydrolase</keyword>
<evidence type="ECO:0000256" key="3">
    <source>
        <dbReference type="ARBA" id="ARBA00022670"/>
    </source>
</evidence>
<dbReference type="InterPro" id="IPR001394">
    <property type="entry name" value="Peptidase_C19_UCH"/>
</dbReference>
<evidence type="ECO:0000256" key="14">
    <source>
        <dbReference type="PROSITE-ProRule" id="PRU00502"/>
    </source>
</evidence>
<evidence type="ECO:0000256" key="4">
    <source>
        <dbReference type="ARBA" id="ARBA00022723"/>
    </source>
</evidence>
<protein>
    <recommendedName>
        <fullName evidence="15">Ubiquitin carboxyl-terminal hydrolase</fullName>
        <ecNumber evidence="15">3.4.19.12</ecNumber>
    </recommendedName>
</protein>
<dbReference type="GO" id="GO:0008270">
    <property type="term" value="F:zinc ion binding"/>
    <property type="evidence" value="ECO:0007669"/>
    <property type="project" value="UniProtKB-KW"/>
</dbReference>
<dbReference type="Pfam" id="PF00443">
    <property type="entry name" value="UCH"/>
    <property type="match status" value="1"/>
</dbReference>
<organism evidence="19 20">
    <name type="scientific">Acropora cervicornis</name>
    <name type="common">Staghorn coral</name>
    <dbReference type="NCBI Taxonomy" id="6130"/>
    <lineage>
        <taxon>Eukaryota</taxon>
        <taxon>Metazoa</taxon>
        <taxon>Cnidaria</taxon>
        <taxon>Anthozoa</taxon>
        <taxon>Hexacorallia</taxon>
        <taxon>Scleractinia</taxon>
        <taxon>Astrocoeniina</taxon>
        <taxon>Acroporidae</taxon>
        <taxon>Acropora</taxon>
    </lineage>
</organism>